<feature type="region of interest" description="Disordered" evidence="1">
    <location>
        <begin position="1"/>
        <end position="71"/>
    </location>
</feature>
<dbReference type="AlphaFoldDB" id="A0A6B2EH18"/>
<reference evidence="2" key="1">
    <citation type="submission" date="2019-10" db="EMBL/GenBank/DDBJ databases">
        <title>Short sand fly seasons in Tbilisi, Georgia, hinder development of host immunity to saliva of the visceral leishmaniasis vector Phlebotomus kandelakii.</title>
        <authorList>
            <person name="Oliveira F."/>
            <person name="Giorgobiani E."/>
            <person name="Guimaraes-Costa A.B."/>
            <person name="Abdeladhim M."/>
            <person name="Oristian J."/>
            <person name="Tskhvaradze L."/>
            <person name="Tsertsvadze N."/>
            <person name="Zakalashvili M."/>
            <person name="Valenzuela J.G."/>
            <person name="Kamhawi S."/>
        </authorList>
    </citation>
    <scope>NUCLEOTIDE SEQUENCE</scope>
    <source>
        <strain evidence="2">Wild-capture in Tbilisi</strain>
        <tissue evidence="2">Salivary glands</tissue>
    </source>
</reference>
<feature type="region of interest" description="Disordered" evidence="1">
    <location>
        <begin position="146"/>
        <end position="166"/>
    </location>
</feature>
<evidence type="ECO:0000313" key="2">
    <source>
        <dbReference type="EMBL" id="NBJ61208.1"/>
    </source>
</evidence>
<proteinExistence type="predicted"/>
<evidence type="ECO:0000256" key="1">
    <source>
        <dbReference type="SAM" id="MobiDB-lite"/>
    </source>
</evidence>
<feature type="compositionally biased region" description="Polar residues" evidence="1">
    <location>
        <begin position="30"/>
        <end position="40"/>
    </location>
</feature>
<accession>A0A6B2EH18</accession>
<feature type="region of interest" description="Disordered" evidence="1">
    <location>
        <begin position="302"/>
        <end position="333"/>
    </location>
</feature>
<feature type="compositionally biased region" description="Low complexity" evidence="1">
    <location>
        <begin position="7"/>
        <end position="24"/>
    </location>
</feature>
<organism evidence="2">
    <name type="scientific">Phlebotomus kandelakii</name>
    <dbReference type="NCBI Taxonomy" id="1109342"/>
    <lineage>
        <taxon>Eukaryota</taxon>
        <taxon>Metazoa</taxon>
        <taxon>Ecdysozoa</taxon>
        <taxon>Arthropoda</taxon>
        <taxon>Hexapoda</taxon>
        <taxon>Insecta</taxon>
        <taxon>Pterygota</taxon>
        <taxon>Neoptera</taxon>
        <taxon>Endopterygota</taxon>
        <taxon>Diptera</taxon>
        <taxon>Nematocera</taxon>
        <taxon>Psychodoidea</taxon>
        <taxon>Psychodidae</taxon>
        <taxon>Phlebotomus</taxon>
        <taxon>Larroussius</taxon>
    </lineage>
</organism>
<sequence>MPLDITGSSSSGPSVSQPQSQHSGCPATKSLVTSSTTTMGSKRGRLLIRQPRIKKESDATSSSHASPEPDIVSDLSYAHHLLRVPPQKIERHASEPTPAGSPHLLSVPSVGSATGAYLVKQHSHPLLPSQSSPPTFPLQRQLSHPISATMTPSPPIGEPSSAPPVTLSSHLTHFIATTLKGVSEDLPDAPMPSTSRMRTLSPTVLIVPDSGPEPLAAIRVKTEELQRSASSPQVKTREFSLDNPRSSHCPVVRPGPALGCNFCWNTIDAHGRILRRKTKYHCPECQTNLCIVPCFQEYHERQSSGADDGTGNTSKSTQTSVATLRHFPKTGSI</sequence>
<protein>
    <submittedName>
        <fullName evidence="2">Putative piggybac transposable element-derived</fullName>
    </submittedName>
</protein>
<feature type="compositionally biased region" description="Polar residues" evidence="1">
    <location>
        <begin position="310"/>
        <end position="322"/>
    </location>
</feature>
<dbReference type="EMBL" id="GIFK01003505">
    <property type="protein sequence ID" value="NBJ61208.1"/>
    <property type="molecule type" value="Transcribed_RNA"/>
</dbReference>
<name>A0A6B2EH18_9DIPT</name>
<feature type="region of interest" description="Disordered" evidence="1">
    <location>
        <begin position="226"/>
        <end position="248"/>
    </location>
</feature>